<sequence>MVDPLDPNLQPGRQNRPDDTVQDPPRPVRRSGPSGTYLIAAILLVILVIAGYYLYAGGDTANAPSPPEPATPTAPAPG</sequence>
<dbReference type="RefSeq" id="WP_407863236.1">
    <property type="nucleotide sequence ID" value="NZ_BAAFZP010000001.1"/>
</dbReference>
<feature type="transmembrane region" description="Helical" evidence="2">
    <location>
        <begin position="36"/>
        <end position="55"/>
    </location>
</feature>
<dbReference type="Proteomes" id="UP001628091">
    <property type="component" value="Unassembled WGS sequence"/>
</dbReference>
<keyword evidence="2" id="KW-0812">Transmembrane</keyword>
<gene>
    <name evidence="3" type="ORF">PPNSA23_01300</name>
</gene>
<evidence type="ECO:0000313" key="4">
    <source>
        <dbReference type="Proteomes" id="UP001628091"/>
    </source>
</evidence>
<evidence type="ECO:0000256" key="2">
    <source>
        <dbReference type="SAM" id="Phobius"/>
    </source>
</evidence>
<organism evidence="3 4">
    <name type="scientific">Phyllobacterium phragmitis</name>
    <dbReference type="NCBI Taxonomy" id="2670329"/>
    <lineage>
        <taxon>Bacteria</taxon>
        <taxon>Pseudomonadati</taxon>
        <taxon>Pseudomonadota</taxon>
        <taxon>Alphaproteobacteria</taxon>
        <taxon>Hyphomicrobiales</taxon>
        <taxon>Phyllobacteriaceae</taxon>
        <taxon>Phyllobacterium</taxon>
    </lineage>
</organism>
<proteinExistence type="predicted"/>
<feature type="compositionally biased region" description="Pro residues" evidence="1">
    <location>
        <begin position="64"/>
        <end position="78"/>
    </location>
</feature>
<evidence type="ECO:0000256" key="1">
    <source>
        <dbReference type="SAM" id="MobiDB-lite"/>
    </source>
</evidence>
<feature type="region of interest" description="Disordered" evidence="1">
    <location>
        <begin position="58"/>
        <end position="78"/>
    </location>
</feature>
<comment type="caution">
    <text evidence="3">The sequence shown here is derived from an EMBL/GenBank/DDBJ whole genome shotgun (WGS) entry which is preliminary data.</text>
</comment>
<keyword evidence="2" id="KW-0472">Membrane</keyword>
<feature type="region of interest" description="Disordered" evidence="1">
    <location>
        <begin position="1"/>
        <end position="33"/>
    </location>
</feature>
<dbReference type="EMBL" id="BAAFZP010000001">
    <property type="protein sequence ID" value="GAB1580187.1"/>
    <property type="molecule type" value="Genomic_DNA"/>
</dbReference>
<reference evidence="3 4" key="1">
    <citation type="submission" date="2024-10" db="EMBL/GenBank/DDBJ databases">
        <title>Isolation, draft genome sequencing and identification of Phyllobacterium sp. NSA23, isolated from leaf soil.</title>
        <authorList>
            <person name="Akita H."/>
        </authorList>
    </citation>
    <scope>NUCLEOTIDE SEQUENCE [LARGE SCALE GENOMIC DNA]</scope>
    <source>
        <strain evidence="3 4">NSA23</strain>
    </source>
</reference>
<name>A0ABQ0GU41_9HYPH</name>
<accession>A0ABQ0GU41</accession>
<evidence type="ECO:0000313" key="3">
    <source>
        <dbReference type="EMBL" id="GAB1580187.1"/>
    </source>
</evidence>
<keyword evidence="2" id="KW-1133">Transmembrane helix</keyword>
<protein>
    <submittedName>
        <fullName evidence="3">Uncharacterized protein</fullName>
    </submittedName>
</protein>
<keyword evidence="4" id="KW-1185">Reference proteome</keyword>